<dbReference type="EMBL" id="MHJG01000025">
    <property type="protein sequence ID" value="OGY63203.1"/>
    <property type="molecule type" value="Genomic_DNA"/>
</dbReference>
<proteinExistence type="predicted"/>
<organism evidence="2 3">
    <name type="scientific">Candidatus Harrisonbacteria bacterium RIFCSPHIGHO2_02_FULL_42_16</name>
    <dbReference type="NCBI Taxonomy" id="1798404"/>
    <lineage>
        <taxon>Bacteria</taxon>
        <taxon>Candidatus Harrisoniibacteriota</taxon>
    </lineage>
</organism>
<sequence length="185" mass="20378">MNHHLKYSNLAVFIGILSVTFFFFYTGVLRQFIDVLSQFGYFGAFIAGIFFVSTFTVVPAGTVLVLFADSHNIFLVTLFGALGSIIGDYLIFKFFKDGLTDELRQIFQKIGGDSIFRAHYIAHTKYFAWLGPVIGALIIASPLPDELGVGILGIYRLSTKKFIAITFLLDAIGIFLLVSAGLAVI</sequence>
<evidence type="ECO:0008006" key="4">
    <source>
        <dbReference type="Google" id="ProtNLM"/>
    </source>
</evidence>
<protein>
    <recommendedName>
        <fullName evidence="4">TVP38/TMEM64 family membrane protein</fullName>
    </recommendedName>
</protein>
<dbReference type="Proteomes" id="UP000177960">
    <property type="component" value="Unassembled WGS sequence"/>
</dbReference>
<feature type="transmembrane region" description="Helical" evidence="1">
    <location>
        <begin position="41"/>
        <end position="67"/>
    </location>
</feature>
<keyword evidence="1" id="KW-1133">Transmembrane helix</keyword>
<reference evidence="2 3" key="1">
    <citation type="journal article" date="2016" name="Nat. Commun.">
        <title>Thousands of microbial genomes shed light on interconnected biogeochemical processes in an aquifer system.</title>
        <authorList>
            <person name="Anantharaman K."/>
            <person name="Brown C.T."/>
            <person name="Hug L.A."/>
            <person name="Sharon I."/>
            <person name="Castelle C.J."/>
            <person name="Probst A.J."/>
            <person name="Thomas B.C."/>
            <person name="Singh A."/>
            <person name="Wilkins M.J."/>
            <person name="Karaoz U."/>
            <person name="Brodie E.L."/>
            <person name="Williams K.H."/>
            <person name="Hubbard S.S."/>
            <person name="Banfield J.F."/>
        </authorList>
    </citation>
    <scope>NUCLEOTIDE SEQUENCE [LARGE SCALE GENOMIC DNA]</scope>
</reference>
<name>A0A1G1ZFB3_9BACT</name>
<keyword evidence="1" id="KW-0472">Membrane</keyword>
<evidence type="ECO:0000313" key="2">
    <source>
        <dbReference type="EMBL" id="OGY63203.1"/>
    </source>
</evidence>
<comment type="caution">
    <text evidence="2">The sequence shown here is derived from an EMBL/GenBank/DDBJ whole genome shotgun (WGS) entry which is preliminary data.</text>
</comment>
<feature type="transmembrane region" description="Helical" evidence="1">
    <location>
        <begin position="73"/>
        <end position="95"/>
    </location>
</feature>
<evidence type="ECO:0000313" key="3">
    <source>
        <dbReference type="Proteomes" id="UP000177960"/>
    </source>
</evidence>
<dbReference type="AlphaFoldDB" id="A0A1G1ZFB3"/>
<dbReference type="STRING" id="1798404.A3B92_03840"/>
<accession>A0A1G1ZFB3</accession>
<feature type="transmembrane region" description="Helical" evidence="1">
    <location>
        <begin position="163"/>
        <end position="184"/>
    </location>
</feature>
<gene>
    <name evidence="2" type="ORF">A3B92_03840</name>
</gene>
<evidence type="ECO:0000256" key="1">
    <source>
        <dbReference type="SAM" id="Phobius"/>
    </source>
</evidence>
<keyword evidence="1" id="KW-0812">Transmembrane</keyword>
<feature type="transmembrane region" description="Helical" evidence="1">
    <location>
        <begin position="12"/>
        <end position="29"/>
    </location>
</feature>